<dbReference type="PANTHER" id="PTHR47359">
    <property type="entry name" value="PEPTIDOGLYCAN DL-ENDOPEPTIDASE CWLO"/>
    <property type="match status" value="1"/>
</dbReference>
<reference evidence="7" key="2">
    <citation type="journal article" date="2021" name="PeerJ">
        <title>Extensive microbial diversity within the chicken gut microbiome revealed by metagenomics and culture.</title>
        <authorList>
            <person name="Gilroy R."/>
            <person name="Ravi A."/>
            <person name="Getino M."/>
            <person name="Pursley I."/>
            <person name="Horton D.L."/>
            <person name="Alikhan N.F."/>
            <person name="Baker D."/>
            <person name="Gharbi K."/>
            <person name="Hall N."/>
            <person name="Watson M."/>
            <person name="Adriaenssens E.M."/>
            <person name="Foster-Nyarko E."/>
            <person name="Jarju S."/>
            <person name="Secka A."/>
            <person name="Antonio M."/>
            <person name="Oren A."/>
            <person name="Chaudhuri R.R."/>
            <person name="La Ragione R."/>
            <person name="Hildebrand F."/>
            <person name="Pallen M.J."/>
        </authorList>
    </citation>
    <scope>NUCLEOTIDE SEQUENCE</scope>
    <source>
        <strain evidence="7">USAMLcec3-3695</strain>
    </source>
</reference>
<evidence type="ECO:0000256" key="4">
    <source>
        <dbReference type="ARBA" id="ARBA00022807"/>
    </source>
</evidence>
<dbReference type="EMBL" id="DVNB01000094">
    <property type="protein sequence ID" value="HIU57975.1"/>
    <property type="molecule type" value="Genomic_DNA"/>
</dbReference>
<dbReference type="GO" id="GO:0008234">
    <property type="term" value="F:cysteine-type peptidase activity"/>
    <property type="evidence" value="ECO:0007669"/>
    <property type="project" value="UniProtKB-KW"/>
</dbReference>
<evidence type="ECO:0000256" key="2">
    <source>
        <dbReference type="ARBA" id="ARBA00022670"/>
    </source>
</evidence>
<dbReference type="Pfam" id="PF00877">
    <property type="entry name" value="NLPC_P60"/>
    <property type="match status" value="1"/>
</dbReference>
<protein>
    <submittedName>
        <fullName evidence="7">C40 family peptidase</fullName>
    </submittedName>
</protein>
<evidence type="ECO:0000259" key="6">
    <source>
        <dbReference type="PROSITE" id="PS51935"/>
    </source>
</evidence>
<keyword evidence="5" id="KW-0812">Transmembrane</keyword>
<keyword evidence="2" id="KW-0645">Protease</keyword>
<feature type="transmembrane region" description="Helical" evidence="5">
    <location>
        <begin position="37"/>
        <end position="61"/>
    </location>
</feature>
<evidence type="ECO:0000313" key="7">
    <source>
        <dbReference type="EMBL" id="HIU57975.1"/>
    </source>
</evidence>
<gene>
    <name evidence="7" type="ORF">IAA61_09245</name>
</gene>
<reference evidence="7" key="1">
    <citation type="submission" date="2020-10" db="EMBL/GenBank/DDBJ databases">
        <authorList>
            <person name="Gilroy R."/>
        </authorList>
    </citation>
    <scope>NUCLEOTIDE SEQUENCE</scope>
    <source>
        <strain evidence="7">USAMLcec3-3695</strain>
    </source>
</reference>
<dbReference type="PANTHER" id="PTHR47359:SF3">
    <property type="entry name" value="NLP_P60 DOMAIN-CONTAINING PROTEIN-RELATED"/>
    <property type="match status" value="1"/>
</dbReference>
<keyword evidence="3" id="KW-0378">Hydrolase</keyword>
<dbReference type="Gene3D" id="3.90.1720.10">
    <property type="entry name" value="endopeptidase domain like (from Nostoc punctiforme)"/>
    <property type="match status" value="1"/>
</dbReference>
<dbReference type="Proteomes" id="UP000824109">
    <property type="component" value="Unassembled WGS sequence"/>
</dbReference>
<dbReference type="SUPFAM" id="SSF54001">
    <property type="entry name" value="Cysteine proteinases"/>
    <property type="match status" value="1"/>
</dbReference>
<dbReference type="GO" id="GO:0006508">
    <property type="term" value="P:proteolysis"/>
    <property type="evidence" value="ECO:0007669"/>
    <property type="project" value="UniProtKB-KW"/>
</dbReference>
<evidence type="ECO:0000256" key="5">
    <source>
        <dbReference type="SAM" id="Phobius"/>
    </source>
</evidence>
<dbReference type="AlphaFoldDB" id="A0A9D1MD48"/>
<dbReference type="PROSITE" id="PS51935">
    <property type="entry name" value="NLPC_P60"/>
    <property type="match status" value="1"/>
</dbReference>
<comment type="caution">
    <text evidence="7">The sequence shown here is derived from an EMBL/GenBank/DDBJ whole genome shotgun (WGS) entry which is preliminary data.</text>
</comment>
<evidence type="ECO:0000256" key="1">
    <source>
        <dbReference type="ARBA" id="ARBA00007074"/>
    </source>
</evidence>
<dbReference type="InterPro" id="IPR000064">
    <property type="entry name" value="NLP_P60_dom"/>
</dbReference>
<dbReference type="InterPro" id="IPR051794">
    <property type="entry name" value="PG_Endopeptidase_C40"/>
</dbReference>
<organism evidence="7 8">
    <name type="scientific">Candidatus Ornithomonoglobus merdipullorum</name>
    <dbReference type="NCBI Taxonomy" id="2840895"/>
    <lineage>
        <taxon>Bacteria</taxon>
        <taxon>Bacillati</taxon>
        <taxon>Bacillota</taxon>
        <taxon>Clostridia</taxon>
        <taxon>Candidatus Ornithomonoglobus</taxon>
    </lineage>
</organism>
<evidence type="ECO:0000256" key="3">
    <source>
        <dbReference type="ARBA" id="ARBA00022801"/>
    </source>
</evidence>
<dbReference type="InterPro" id="IPR038765">
    <property type="entry name" value="Papain-like_cys_pep_sf"/>
</dbReference>
<proteinExistence type="inferred from homology"/>
<name>A0A9D1MD48_9FIRM</name>
<accession>A0A9D1MD48</accession>
<feature type="domain" description="NlpC/P60" evidence="6">
    <location>
        <begin position="238"/>
        <end position="388"/>
    </location>
</feature>
<keyword evidence="5" id="KW-0472">Membrane</keyword>
<keyword evidence="4" id="KW-0788">Thiol protease</keyword>
<sequence>MRRSARAAKAAGRAAVHLAVKAAQAIAAAAKNVVSAIAALGGWAVLLVVLIVITIIAAIAASPFGIFISEEVNETGSIPLSQIISEYNIELTQEVEDIELSVEHTEAEIIDNRTDNNVVIAVFAAKIAGAEDDTAEDVVVFDEAKAERLKDYFRTANAVEFTTFEVSDGETTGLKLAITIRGKTKEELMDEYGLTAKQREAVETLLEHGDVITSSSHSLAITDADVRSIIEGLPDSLPQKRKDVVKNTGSLVGKVNYFWGGKSSAIGWDPVWGTMHRVTAEGSPSSGTLRAYGLDCSGFVSWVFLNSGMSGVGDGTIGQRDRSRRVSESSVQAGDLAFLPSYSHVGIVVGKDTDGNILVIHCSSSANNVVVSTAQSVGFTVFRRPNCY</sequence>
<comment type="similarity">
    <text evidence="1">Belongs to the peptidase C40 family.</text>
</comment>
<evidence type="ECO:0000313" key="8">
    <source>
        <dbReference type="Proteomes" id="UP000824109"/>
    </source>
</evidence>
<keyword evidence="5" id="KW-1133">Transmembrane helix</keyword>